<sequence length="368" mass="42814">MVSSAFKARSSFPSFFVGWSNQITTQTIYANPVSGSSGIGDIWELCLCRFDNSQSPNIDRNILLGDKKNLQISDTSPPLIKLSDVRNIFLSTPLEYDDLGSLLDYYLSWVSETVYLAMQNKKTGEYYFVKGSKRGNSVYRWNVENRLKDAVSFLTDDFCSLYSTRRKGRKYVSNILFITLTCNPNYFFESRILAWESIQMLYNRFITAFRNRYGKTWVLKTVESTINGYPHLHLLVLCEYEFECFQHNDKWRVKEKGDVSDLWFAYVDIQTPKPKNSLKHIQSYLMKDILKQVYDSPNIKFSQSTLSLAMNWLFRKQSFSVSGKDVLDFFLARMSNNDLIKSMYNSNQVLFKVCIKSDFNFLGVVKIT</sequence>
<evidence type="ECO:0000313" key="1">
    <source>
        <dbReference type="EMBL" id="RLG69622.1"/>
    </source>
</evidence>
<dbReference type="Proteomes" id="UP000278031">
    <property type="component" value="Unassembled WGS sequence"/>
</dbReference>
<proteinExistence type="predicted"/>
<evidence type="ECO:0000313" key="2">
    <source>
        <dbReference type="Proteomes" id="UP000278031"/>
    </source>
</evidence>
<dbReference type="AlphaFoldDB" id="A0A497JIQ3"/>
<reference evidence="1 2" key="1">
    <citation type="submission" date="2018-06" db="EMBL/GenBank/DDBJ databases">
        <title>Extensive metabolic versatility and redundancy in microbially diverse, dynamic hydrothermal sediments.</title>
        <authorList>
            <person name="Dombrowski N."/>
            <person name="Teske A."/>
            <person name="Baker B.J."/>
        </authorList>
    </citation>
    <scope>NUCLEOTIDE SEQUENCE [LARGE SCALE GENOMIC DNA]</scope>
    <source>
        <strain evidence="1">B51_G17</strain>
    </source>
</reference>
<evidence type="ECO:0008006" key="3">
    <source>
        <dbReference type="Google" id="ProtNLM"/>
    </source>
</evidence>
<accession>A0A497JIQ3</accession>
<comment type="caution">
    <text evidence="1">The sequence shown here is derived from an EMBL/GenBank/DDBJ whole genome shotgun (WGS) entry which is preliminary data.</text>
</comment>
<organism evidence="1 2">
    <name type="scientific">Candidatus Iainarchaeum sp</name>
    <dbReference type="NCBI Taxonomy" id="3101447"/>
    <lineage>
        <taxon>Archaea</taxon>
        <taxon>Candidatus Iainarchaeota</taxon>
        <taxon>Candidatus Iainarchaeia</taxon>
        <taxon>Candidatus Iainarchaeales</taxon>
        <taxon>Candidatus Iainarchaeaceae</taxon>
        <taxon>Candidatus Iainarchaeum</taxon>
    </lineage>
</organism>
<name>A0A497JIQ3_9ARCH</name>
<gene>
    <name evidence="1" type="ORF">DRO04_03120</name>
</gene>
<feature type="non-terminal residue" evidence="1">
    <location>
        <position position="368"/>
    </location>
</feature>
<dbReference type="EMBL" id="QMWP01000123">
    <property type="protein sequence ID" value="RLG69622.1"/>
    <property type="molecule type" value="Genomic_DNA"/>
</dbReference>
<protein>
    <recommendedName>
        <fullName evidence="3">Replication protein</fullName>
    </recommendedName>
</protein>